<sequence length="120" mass="13194">MSLLFISVFSIYNGEQGRDRAASWTLLRRFTRRSDPRGFRAGFSFFRAGRSDTITSIQRLSPFVDRIGVRRGGASRGNGRRELRTCVADDLGSICSSSDRSVGRRTVCSGVGRSSVVPAV</sequence>
<accession>A0A835PC78</accession>
<organism evidence="1 2">
    <name type="scientific">Vanilla planifolia</name>
    <name type="common">Vanilla</name>
    <dbReference type="NCBI Taxonomy" id="51239"/>
    <lineage>
        <taxon>Eukaryota</taxon>
        <taxon>Viridiplantae</taxon>
        <taxon>Streptophyta</taxon>
        <taxon>Embryophyta</taxon>
        <taxon>Tracheophyta</taxon>
        <taxon>Spermatophyta</taxon>
        <taxon>Magnoliopsida</taxon>
        <taxon>Liliopsida</taxon>
        <taxon>Asparagales</taxon>
        <taxon>Orchidaceae</taxon>
        <taxon>Vanilloideae</taxon>
        <taxon>Vanilleae</taxon>
        <taxon>Vanilla</taxon>
    </lineage>
</organism>
<dbReference type="Proteomes" id="UP000639772">
    <property type="component" value="Unassembled WGS sequence"/>
</dbReference>
<dbReference type="AlphaFoldDB" id="A0A835PC78"/>
<comment type="caution">
    <text evidence="1">The sequence shown here is derived from an EMBL/GenBank/DDBJ whole genome shotgun (WGS) entry which is preliminary data.</text>
</comment>
<name>A0A835PC78_VANPL</name>
<protein>
    <submittedName>
        <fullName evidence="1">Uncharacterized protein</fullName>
    </submittedName>
</protein>
<dbReference type="EMBL" id="JADCNM010000162">
    <property type="protein sequence ID" value="KAG0449715.1"/>
    <property type="molecule type" value="Genomic_DNA"/>
</dbReference>
<reference evidence="1 2" key="1">
    <citation type="journal article" date="2020" name="Nat. Food">
        <title>A phased Vanilla planifolia genome enables genetic improvement of flavour and production.</title>
        <authorList>
            <person name="Hasing T."/>
            <person name="Tang H."/>
            <person name="Brym M."/>
            <person name="Khazi F."/>
            <person name="Huang T."/>
            <person name="Chambers A.H."/>
        </authorList>
    </citation>
    <scope>NUCLEOTIDE SEQUENCE [LARGE SCALE GENOMIC DNA]</scope>
    <source>
        <tissue evidence="1">Leaf</tissue>
    </source>
</reference>
<evidence type="ECO:0000313" key="1">
    <source>
        <dbReference type="EMBL" id="KAG0449715.1"/>
    </source>
</evidence>
<gene>
    <name evidence="1" type="ORF">HPP92_027147</name>
</gene>
<proteinExistence type="predicted"/>
<evidence type="ECO:0000313" key="2">
    <source>
        <dbReference type="Proteomes" id="UP000639772"/>
    </source>
</evidence>